<feature type="transmembrane region" description="Helical" evidence="7">
    <location>
        <begin position="212"/>
        <end position="235"/>
    </location>
</feature>
<comment type="caution">
    <text evidence="9">The sequence shown here is derived from an EMBL/GenBank/DDBJ whole genome shotgun (WGS) entry which is preliminary data.</text>
</comment>
<evidence type="ECO:0000256" key="6">
    <source>
        <dbReference type="ARBA" id="ARBA00023136"/>
    </source>
</evidence>
<feature type="transmembrane region" description="Helical" evidence="7">
    <location>
        <begin position="74"/>
        <end position="95"/>
    </location>
</feature>
<evidence type="ECO:0000256" key="7">
    <source>
        <dbReference type="RuleBase" id="RU363032"/>
    </source>
</evidence>
<evidence type="ECO:0000256" key="2">
    <source>
        <dbReference type="ARBA" id="ARBA00022448"/>
    </source>
</evidence>
<feature type="transmembrane region" description="Helical" evidence="7">
    <location>
        <begin position="107"/>
        <end position="127"/>
    </location>
</feature>
<dbReference type="PANTHER" id="PTHR30193:SF37">
    <property type="entry name" value="INNER MEMBRANE ABC TRANSPORTER PERMEASE PROTEIN YCJO"/>
    <property type="match status" value="1"/>
</dbReference>
<keyword evidence="2 7" id="KW-0813">Transport</keyword>
<keyword evidence="10" id="KW-1185">Reference proteome</keyword>
<dbReference type="Gene3D" id="1.10.3720.10">
    <property type="entry name" value="MetI-like"/>
    <property type="match status" value="1"/>
</dbReference>
<evidence type="ECO:0000256" key="1">
    <source>
        <dbReference type="ARBA" id="ARBA00004651"/>
    </source>
</evidence>
<proteinExistence type="inferred from homology"/>
<evidence type="ECO:0000313" key="9">
    <source>
        <dbReference type="EMBL" id="MFC5567589.1"/>
    </source>
</evidence>
<dbReference type="EMBL" id="JBHSNA010000016">
    <property type="protein sequence ID" value="MFC5567589.1"/>
    <property type="molecule type" value="Genomic_DNA"/>
</dbReference>
<feature type="transmembrane region" description="Helical" evidence="7">
    <location>
        <begin position="12"/>
        <end position="39"/>
    </location>
</feature>
<dbReference type="Proteomes" id="UP001596056">
    <property type="component" value="Unassembled WGS sequence"/>
</dbReference>
<gene>
    <name evidence="9" type="ORF">ACFPOC_14340</name>
</gene>
<organism evidence="9 10">
    <name type="scientific">Rubellimicrobium aerolatum</name>
    <dbReference type="NCBI Taxonomy" id="490979"/>
    <lineage>
        <taxon>Bacteria</taxon>
        <taxon>Pseudomonadati</taxon>
        <taxon>Pseudomonadota</taxon>
        <taxon>Alphaproteobacteria</taxon>
        <taxon>Rhodobacterales</taxon>
        <taxon>Roseobacteraceae</taxon>
        <taxon>Rubellimicrobium</taxon>
    </lineage>
</organism>
<dbReference type="InterPro" id="IPR051393">
    <property type="entry name" value="ABC_transporter_permease"/>
</dbReference>
<feature type="transmembrane region" description="Helical" evidence="7">
    <location>
        <begin position="268"/>
        <end position="288"/>
    </location>
</feature>
<dbReference type="PANTHER" id="PTHR30193">
    <property type="entry name" value="ABC TRANSPORTER PERMEASE PROTEIN"/>
    <property type="match status" value="1"/>
</dbReference>
<comment type="subcellular location">
    <subcellularLocation>
        <location evidence="1 7">Cell membrane</location>
        <topology evidence="1 7">Multi-pass membrane protein</topology>
    </subcellularLocation>
</comment>
<dbReference type="Pfam" id="PF00528">
    <property type="entry name" value="BPD_transp_1"/>
    <property type="match status" value="1"/>
</dbReference>
<feature type="transmembrane region" description="Helical" evidence="7">
    <location>
        <begin position="147"/>
        <end position="166"/>
    </location>
</feature>
<feature type="domain" description="ABC transmembrane type-1" evidence="8">
    <location>
        <begin position="70"/>
        <end position="284"/>
    </location>
</feature>
<evidence type="ECO:0000256" key="5">
    <source>
        <dbReference type="ARBA" id="ARBA00022989"/>
    </source>
</evidence>
<keyword evidence="6 7" id="KW-0472">Membrane</keyword>
<keyword evidence="3" id="KW-1003">Cell membrane</keyword>
<evidence type="ECO:0000256" key="4">
    <source>
        <dbReference type="ARBA" id="ARBA00022692"/>
    </source>
</evidence>
<dbReference type="RefSeq" id="WP_209842309.1">
    <property type="nucleotide sequence ID" value="NZ_JAGGJP010000015.1"/>
</dbReference>
<accession>A0ABW0SFZ7</accession>
<sequence>MRGLLSSKAAVPWLFLGPVVVFAAVFFVLPVVFAAYVSLTTWDSLTPPRWVGLANYQYLFATDPIFLRTLWQTVYFALGTLALGVPLALGLATVFGRSRHQGAWRVLYTLPMVTNIVAIGFIFWFVFRQTDGLLNRLLGLFGLPGPGWLTDPSLAMLSAILVFVWMELGRNMLLFAAGLASIDESYYEAARLDGAGRWQLFRFVTLPLLKPTVLFVIVTGFISGMSYFTLMLVLFPGTQGGPGRAALTTGQYMYQMAFEDLRMGRASAVSYVLFALVLVATLVQLRLLRRGGVEARG</sequence>
<evidence type="ECO:0000256" key="3">
    <source>
        <dbReference type="ARBA" id="ARBA00022475"/>
    </source>
</evidence>
<keyword evidence="5 7" id="KW-1133">Transmembrane helix</keyword>
<evidence type="ECO:0000313" key="10">
    <source>
        <dbReference type="Proteomes" id="UP001596056"/>
    </source>
</evidence>
<evidence type="ECO:0000259" key="8">
    <source>
        <dbReference type="PROSITE" id="PS50928"/>
    </source>
</evidence>
<comment type="similarity">
    <text evidence="7">Belongs to the binding-protein-dependent transport system permease family.</text>
</comment>
<dbReference type="PROSITE" id="PS50928">
    <property type="entry name" value="ABC_TM1"/>
    <property type="match status" value="1"/>
</dbReference>
<reference evidence="10" key="1">
    <citation type="journal article" date="2019" name="Int. J. Syst. Evol. Microbiol.">
        <title>The Global Catalogue of Microorganisms (GCM) 10K type strain sequencing project: providing services to taxonomists for standard genome sequencing and annotation.</title>
        <authorList>
            <consortium name="The Broad Institute Genomics Platform"/>
            <consortium name="The Broad Institute Genome Sequencing Center for Infectious Disease"/>
            <person name="Wu L."/>
            <person name="Ma J."/>
        </authorList>
    </citation>
    <scope>NUCLEOTIDE SEQUENCE [LARGE SCALE GENOMIC DNA]</scope>
    <source>
        <strain evidence="10">KACC 11588</strain>
    </source>
</reference>
<dbReference type="InterPro" id="IPR000515">
    <property type="entry name" value="MetI-like"/>
</dbReference>
<dbReference type="SUPFAM" id="SSF161098">
    <property type="entry name" value="MetI-like"/>
    <property type="match status" value="1"/>
</dbReference>
<dbReference type="CDD" id="cd06261">
    <property type="entry name" value="TM_PBP2"/>
    <property type="match status" value="1"/>
</dbReference>
<dbReference type="InterPro" id="IPR035906">
    <property type="entry name" value="MetI-like_sf"/>
</dbReference>
<keyword evidence="4 7" id="KW-0812">Transmembrane</keyword>
<name>A0ABW0SFZ7_9RHOB</name>
<protein>
    <submittedName>
        <fullName evidence="9">Carbohydrate ABC transporter permease</fullName>
    </submittedName>
</protein>